<dbReference type="InterPro" id="IPR038005">
    <property type="entry name" value="RX-like_CC"/>
</dbReference>
<name>V7CMR1_PHAVU</name>
<organism evidence="11 12">
    <name type="scientific">Phaseolus vulgaris</name>
    <name type="common">Kidney bean</name>
    <name type="synonym">French bean</name>
    <dbReference type="NCBI Taxonomy" id="3885"/>
    <lineage>
        <taxon>Eukaryota</taxon>
        <taxon>Viridiplantae</taxon>
        <taxon>Streptophyta</taxon>
        <taxon>Embryophyta</taxon>
        <taxon>Tracheophyta</taxon>
        <taxon>Spermatophyta</taxon>
        <taxon>Magnoliopsida</taxon>
        <taxon>eudicotyledons</taxon>
        <taxon>Gunneridae</taxon>
        <taxon>Pentapetalae</taxon>
        <taxon>rosids</taxon>
        <taxon>fabids</taxon>
        <taxon>Fabales</taxon>
        <taxon>Fabaceae</taxon>
        <taxon>Papilionoideae</taxon>
        <taxon>50 kb inversion clade</taxon>
        <taxon>NPAAA clade</taxon>
        <taxon>indigoferoid/millettioid clade</taxon>
        <taxon>Phaseoleae</taxon>
        <taxon>Phaseolus</taxon>
    </lineage>
</organism>
<evidence type="ECO:0000313" key="12">
    <source>
        <dbReference type="Proteomes" id="UP000000226"/>
    </source>
</evidence>
<dbReference type="Proteomes" id="UP000000226">
    <property type="component" value="Chromosome 2"/>
</dbReference>
<dbReference type="FunFam" id="3.40.50.300:FF:001091">
    <property type="entry name" value="Probable disease resistance protein At1g61300"/>
    <property type="match status" value="1"/>
</dbReference>
<evidence type="ECO:0000259" key="10">
    <source>
        <dbReference type="Pfam" id="PF25019"/>
    </source>
</evidence>
<dbReference type="PRINTS" id="PR00364">
    <property type="entry name" value="DISEASERSIST"/>
</dbReference>
<dbReference type="Pfam" id="PF25019">
    <property type="entry name" value="LRR_R13L1-DRL21"/>
    <property type="match status" value="1"/>
</dbReference>
<evidence type="ECO:0000259" key="7">
    <source>
        <dbReference type="Pfam" id="PF18052"/>
    </source>
</evidence>
<dbReference type="GO" id="GO:0006952">
    <property type="term" value="P:defense response"/>
    <property type="evidence" value="ECO:0007669"/>
    <property type="project" value="UniProtKB-KW"/>
</dbReference>
<feature type="domain" description="R13L1/DRL21-like LRR repeat region" evidence="10">
    <location>
        <begin position="639"/>
        <end position="766"/>
    </location>
</feature>
<accession>V7CMR1</accession>
<evidence type="ECO:0000256" key="2">
    <source>
        <dbReference type="ARBA" id="ARBA00022737"/>
    </source>
</evidence>
<dbReference type="Pfam" id="PF00931">
    <property type="entry name" value="NB-ARC"/>
    <property type="match status" value="1"/>
</dbReference>
<keyword evidence="4" id="KW-0611">Plant defense</keyword>
<dbReference type="SUPFAM" id="SSF52058">
    <property type="entry name" value="L domain-like"/>
    <property type="match status" value="1"/>
</dbReference>
<feature type="domain" description="Disease resistance N-terminal" evidence="7">
    <location>
        <begin position="6"/>
        <end position="86"/>
    </location>
</feature>
<keyword evidence="12" id="KW-1185">Reference proteome</keyword>
<reference evidence="12" key="1">
    <citation type="journal article" date="2014" name="Nat. Genet.">
        <title>A reference genome for common bean and genome-wide analysis of dual domestications.</title>
        <authorList>
            <person name="Schmutz J."/>
            <person name="McClean P.E."/>
            <person name="Mamidi S."/>
            <person name="Wu G.A."/>
            <person name="Cannon S.B."/>
            <person name="Grimwood J."/>
            <person name="Jenkins J."/>
            <person name="Shu S."/>
            <person name="Song Q."/>
            <person name="Chavarro C."/>
            <person name="Torres-Torres M."/>
            <person name="Geffroy V."/>
            <person name="Moghaddam S.M."/>
            <person name="Gao D."/>
            <person name="Abernathy B."/>
            <person name="Barry K."/>
            <person name="Blair M."/>
            <person name="Brick M.A."/>
            <person name="Chovatia M."/>
            <person name="Gepts P."/>
            <person name="Goodstein D.M."/>
            <person name="Gonzales M."/>
            <person name="Hellsten U."/>
            <person name="Hyten D.L."/>
            <person name="Jia G."/>
            <person name="Kelly J.D."/>
            <person name="Kudrna D."/>
            <person name="Lee R."/>
            <person name="Richard M.M."/>
            <person name="Miklas P.N."/>
            <person name="Osorno J.M."/>
            <person name="Rodrigues J."/>
            <person name="Thareau V."/>
            <person name="Urrea C.A."/>
            <person name="Wang M."/>
            <person name="Yu Y."/>
            <person name="Zhang M."/>
            <person name="Wing R.A."/>
            <person name="Cregan P.B."/>
            <person name="Rokhsar D.S."/>
            <person name="Jackson S.A."/>
        </authorList>
    </citation>
    <scope>NUCLEOTIDE SEQUENCE [LARGE SCALE GENOMIC DNA]</scope>
    <source>
        <strain evidence="12">cv. G19833</strain>
    </source>
</reference>
<dbReference type="InterPro" id="IPR058922">
    <property type="entry name" value="WHD_DRP"/>
</dbReference>
<dbReference type="PANTHER" id="PTHR36766:SF42">
    <property type="entry name" value="NB-ARC DOMAIN DISEASE RESISTANCE PROTEIN"/>
    <property type="match status" value="1"/>
</dbReference>
<evidence type="ECO:0000256" key="5">
    <source>
        <dbReference type="ARBA" id="ARBA00022840"/>
    </source>
</evidence>
<keyword evidence="2" id="KW-0677">Repeat</keyword>
<dbReference type="GO" id="GO:0005524">
    <property type="term" value="F:ATP binding"/>
    <property type="evidence" value="ECO:0007669"/>
    <property type="project" value="UniProtKB-KW"/>
</dbReference>
<dbReference type="Gene3D" id="1.20.5.4130">
    <property type="match status" value="1"/>
</dbReference>
<dbReference type="EMBL" id="CM002289">
    <property type="protein sequence ID" value="ESW30171.1"/>
    <property type="molecule type" value="Genomic_DNA"/>
</dbReference>
<dbReference type="InterPro" id="IPR032675">
    <property type="entry name" value="LRR_dom_sf"/>
</dbReference>
<feature type="domain" description="NB-ARC" evidence="6">
    <location>
        <begin position="171"/>
        <end position="340"/>
    </location>
</feature>
<dbReference type="OMA" id="HLQINDC"/>
<dbReference type="Gene3D" id="1.10.8.430">
    <property type="entry name" value="Helical domain of apoptotic protease-activating factors"/>
    <property type="match status" value="1"/>
</dbReference>
<evidence type="ECO:0000259" key="9">
    <source>
        <dbReference type="Pfam" id="PF23598"/>
    </source>
</evidence>
<evidence type="ECO:0000256" key="1">
    <source>
        <dbReference type="ARBA" id="ARBA00022614"/>
    </source>
</evidence>
<dbReference type="Gene3D" id="3.40.50.300">
    <property type="entry name" value="P-loop containing nucleotide triphosphate hydrolases"/>
    <property type="match status" value="1"/>
</dbReference>
<dbReference type="Pfam" id="PF23598">
    <property type="entry name" value="LRR_14"/>
    <property type="match status" value="1"/>
</dbReference>
<evidence type="ECO:0000256" key="3">
    <source>
        <dbReference type="ARBA" id="ARBA00022741"/>
    </source>
</evidence>
<dbReference type="InterPro" id="IPR056789">
    <property type="entry name" value="LRR_R13L1-DRL21"/>
</dbReference>
<dbReference type="AlphaFoldDB" id="V7CMR1"/>
<feature type="domain" description="Disease resistance protein winged helix" evidence="8">
    <location>
        <begin position="430"/>
        <end position="484"/>
    </location>
</feature>
<sequence length="1088" mass="124541">MAEALLKIVIENLGSLVQNQLVTYWGVDQQTQKLSSNLTAIHAVLRDAESKQIISHAVKSWLQKLTDATYVLDDILDECSFQSKKVLSDDERNSCLAHVHPKDILFRFHIGKRMKDITQRFHDINEERSMFELRDDVTEKQAVNDDDNWRQTSSDITEPIAYGRDRDREEIVKFLLEDVSNSEELSVYPIVGMGGLGKTTLAKQVFNDHKVCNHFDLTIWVCVSDDFNAKTILESIIECCTGKNPNLKTIEAVRKKVEEVLDSKRYLLVLDDVWNEDQEKWKQLKGKLLCARAAKGATILVTTRLEEVASTMETHPAYHLKELSGDDSWSLFKHHAFAQNREEIEELVAIGREIVRKCIGSPLAIKTMGSLLRDKSEVSQWENVKESEIWNIREESSSMTCEENSIMRALRLSYSNLELSLRRCFSFCAIFPKDFEIDKEDLIHLWMANGFIKSEGNVEVEDVGNKLWKKLYRRSFFQEAKFDRLGRLTPLSTRVHYSSLLNSKVDMTAFKKVQSLRTFLDLGHIGLLPSNHCLRVLRTCSSFLFPLKDLRHLRYLSWNWGSGKGLHKLICQLPKLQILKLQNIRQFRLPKELTQLQDLRHIVIDNCYSIQETPPHIGKLRHLRTLSTFFVGSKAGCGLAELHSLKLGGTLRIKGLENVPNEWDAKQANLTGKKDLNILELSWGGNANSEGNNINVERVLEALQPPSTLKSFEMKGYQGRQLSSWMRNGAVLRDLVEVRLLDCDNCEELPPLGKLRQLKRLHVSGMKYVKWIDGESYDGVEEKAFPLLENLLVRNLPKLERILREEGVEMLPSLSHLTIIGISSNIKFPRLPSVQHLSICDATSFMEGIVENMPCLKALDIEWINGMVVLTDQLSGLGSLQRLIIESCDELEYFSEHALEGLTSLRYLSIYKCYNLKSLSEGVQYLICLESLSIECCFELVTLPSNMTQLTALWTVSINNCSTLPYGLQCVPCLRTLNIDVCMFSSLPDWLGDITSLQELKIHYCVKLRSLPSSIQRLTNLSSLSIRGCPYLTKRCKRDTGEDWQYINHIPKILLDPFPLREEKTSRFCESIRRGSSRSWNCLLRKCL</sequence>
<dbReference type="CDD" id="cd14798">
    <property type="entry name" value="RX-CC_like"/>
    <property type="match status" value="1"/>
</dbReference>
<dbReference type="Pfam" id="PF23559">
    <property type="entry name" value="WHD_DRP"/>
    <property type="match status" value="1"/>
</dbReference>
<evidence type="ECO:0000256" key="4">
    <source>
        <dbReference type="ARBA" id="ARBA00022821"/>
    </source>
</evidence>
<dbReference type="FunFam" id="1.10.8.430:FF:000003">
    <property type="entry name" value="Probable disease resistance protein At5g66910"/>
    <property type="match status" value="1"/>
</dbReference>
<evidence type="ECO:0000259" key="8">
    <source>
        <dbReference type="Pfam" id="PF23559"/>
    </source>
</evidence>
<feature type="domain" description="Disease resistance R13L4/SHOC-2-like LRR" evidence="9">
    <location>
        <begin position="872"/>
        <end position="1051"/>
    </location>
</feature>
<keyword evidence="3" id="KW-0547">Nucleotide-binding</keyword>
<dbReference type="Gene3D" id="3.80.10.10">
    <property type="entry name" value="Ribonuclease Inhibitor"/>
    <property type="match status" value="3"/>
</dbReference>
<dbReference type="Gramene" id="ESW30171">
    <property type="protein sequence ID" value="ESW30171"/>
    <property type="gene ID" value="PHAVU_002G130700g"/>
</dbReference>
<dbReference type="OrthoDB" id="2973320at2759"/>
<evidence type="ECO:0000313" key="11">
    <source>
        <dbReference type="EMBL" id="ESW30171.1"/>
    </source>
</evidence>
<proteinExistence type="predicted"/>
<dbReference type="GO" id="GO:0043531">
    <property type="term" value="F:ADP binding"/>
    <property type="evidence" value="ECO:0007669"/>
    <property type="project" value="InterPro"/>
</dbReference>
<dbReference type="InterPro" id="IPR042197">
    <property type="entry name" value="Apaf_helical"/>
</dbReference>
<dbReference type="InterPro" id="IPR002182">
    <property type="entry name" value="NB-ARC"/>
</dbReference>
<dbReference type="SUPFAM" id="SSF52540">
    <property type="entry name" value="P-loop containing nucleoside triphosphate hydrolases"/>
    <property type="match status" value="1"/>
</dbReference>
<protein>
    <submittedName>
        <fullName evidence="11">Uncharacterized protein</fullName>
    </submittedName>
</protein>
<gene>
    <name evidence="11" type="ORF">PHAVU_002G130700g</name>
</gene>
<dbReference type="InterPro" id="IPR027417">
    <property type="entry name" value="P-loop_NTPase"/>
</dbReference>
<dbReference type="InterPro" id="IPR055414">
    <property type="entry name" value="LRR_R13L4/SHOC2-like"/>
</dbReference>
<dbReference type="PANTHER" id="PTHR36766">
    <property type="entry name" value="PLANT BROAD-SPECTRUM MILDEW RESISTANCE PROTEIN RPW8"/>
    <property type="match status" value="1"/>
</dbReference>
<evidence type="ECO:0000259" key="6">
    <source>
        <dbReference type="Pfam" id="PF00931"/>
    </source>
</evidence>
<dbReference type="InterPro" id="IPR041118">
    <property type="entry name" value="Rx_N"/>
</dbReference>
<keyword evidence="1" id="KW-0433">Leucine-rich repeat</keyword>
<dbReference type="SUPFAM" id="SSF52047">
    <property type="entry name" value="RNI-like"/>
    <property type="match status" value="1"/>
</dbReference>
<dbReference type="GO" id="GO:0051707">
    <property type="term" value="P:response to other organism"/>
    <property type="evidence" value="ECO:0007669"/>
    <property type="project" value="UniProtKB-ARBA"/>
</dbReference>
<dbReference type="Pfam" id="PF18052">
    <property type="entry name" value="Rx_N"/>
    <property type="match status" value="1"/>
</dbReference>
<keyword evidence="5" id="KW-0067">ATP-binding</keyword>
<dbReference type="eggNOG" id="KOG4658">
    <property type="taxonomic scope" value="Eukaryota"/>
</dbReference>